<evidence type="ECO:0000313" key="2">
    <source>
        <dbReference type="EMBL" id="EPX81854.1"/>
    </source>
</evidence>
<reference evidence="3" key="1">
    <citation type="journal article" date="2014" name="Stand. Genomic Sci.">
        <title>Genome sequence of the exopolysaccharide-producing Salipiger mucosus type strain (DSM 16094(T)), a moderately halophilic member of the Roseobacter clade.</title>
        <authorList>
            <person name="Riedel T."/>
            <person name="Spring S."/>
            <person name="Fiebig A."/>
            <person name="Petersen J."/>
            <person name="Kyrpides N.C."/>
            <person name="Goker M."/>
            <person name="Klenk H.P."/>
        </authorList>
    </citation>
    <scope>NUCLEOTIDE SEQUENCE [LARGE SCALE GENOMIC DNA]</scope>
    <source>
        <strain evidence="3">DSM 16094</strain>
    </source>
</reference>
<keyword evidence="1" id="KW-0732">Signal</keyword>
<name>S9S6M0_9RHOB</name>
<dbReference type="HOGENOM" id="CLU_092389_0_0_5"/>
<dbReference type="EMBL" id="APVH01000029">
    <property type="protein sequence ID" value="EPX81854.1"/>
    <property type="molecule type" value="Genomic_DNA"/>
</dbReference>
<organism evidence="2 3">
    <name type="scientific">Salipiger mucosus DSM 16094</name>
    <dbReference type="NCBI Taxonomy" id="1123237"/>
    <lineage>
        <taxon>Bacteria</taxon>
        <taxon>Pseudomonadati</taxon>
        <taxon>Pseudomonadota</taxon>
        <taxon>Alphaproteobacteria</taxon>
        <taxon>Rhodobacterales</taxon>
        <taxon>Roseobacteraceae</taxon>
        <taxon>Salipiger</taxon>
    </lineage>
</organism>
<comment type="caution">
    <text evidence="2">The sequence shown here is derived from an EMBL/GenBank/DDBJ whole genome shotgun (WGS) entry which is preliminary data.</text>
</comment>
<dbReference type="STRING" id="1123237.Salmuc_03093"/>
<keyword evidence="3" id="KW-1185">Reference proteome</keyword>
<dbReference type="Proteomes" id="UP000015347">
    <property type="component" value="Unassembled WGS sequence"/>
</dbReference>
<feature type="chain" id="PRO_5004556340" evidence="1">
    <location>
        <begin position="17"/>
        <end position="186"/>
    </location>
</feature>
<proteinExistence type="predicted"/>
<evidence type="ECO:0000313" key="3">
    <source>
        <dbReference type="Proteomes" id="UP000015347"/>
    </source>
</evidence>
<dbReference type="eggNOG" id="COG0834">
    <property type="taxonomic scope" value="Bacteria"/>
</dbReference>
<sequence length="186" mass="19332">MLAAALVACFAAPGLAMDAKPAMSAFLESEVLPWTGSEVLIAAIEAHNAETAQLTGSEIAALDAAWQSELGAAERPTIAPVIDNAAATFLRERVSAAGGAITEIFVMDARGLNVAASALTSDYWQGDEAKFTETFGKGPEAVHFGEVEFDESSQTYQGQISVTLVDPESGEAIGAMTVGVNAEYLM</sequence>
<protein>
    <submittedName>
        <fullName evidence="2">Uncharacterized protein</fullName>
    </submittedName>
</protein>
<accession>S9S6M0</accession>
<evidence type="ECO:0000256" key="1">
    <source>
        <dbReference type="SAM" id="SignalP"/>
    </source>
</evidence>
<feature type="signal peptide" evidence="1">
    <location>
        <begin position="1"/>
        <end position="16"/>
    </location>
</feature>
<dbReference type="AlphaFoldDB" id="S9S6M0"/>
<gene>
    <name evidence="2" type="ORF">Salmuc_03093</name>
</gene>